<dbReference type="GeneID" id="8849501"/>
<name>D2V5Q1_NAEGR</name>
<feature type="region of interest" description="Disordered" evidence="7">
    <location>
        <begin position="183"/>
        <end position="220"/>
    </location>
</feature>
<reference evidence="8 9" key="1">
    <citation type="journal article" date="2010" name="Cell">
        <title>The genome of Naegleria gruberi illuminates early eukaryotic versatility.</title>
        <authorList>
            <person name="Fritz-Laylin L.K."/>
            <person name="Prochnik S.E."/>
            <person name="Ginger M.L."/>
            <person name="Dacks J.B."/>
            <person name="Carpenter M.L."/>
            <person name="Field M.C."/>
            <person name="Kuo A."/>
            <person name="Paredez A."/>
            <person name="Chapman J."/>
            <person name="Pham J."/>
            <person name="Shu S."/>
            <person name="Neupane R."/>
            <person name="Cipriano M."/>
            <person name="Mancuso J."/>
            <person name="Tu H."/>
            <person name="Salamov A."/>
            <person name="Lindquist E."/>
            <person name="Shapiro H."/>
            <person name="Lucas S."/>
            <person name="Grigoriev I.V."/>
            <person name="Cande W.Z."/>
            <person name="Fulton C."/>
            <person name="Rokhsar D.S."/>
            <person name="Dawson S.C."/>
        </authorList>
    </citation>
    <scope>NUCLEOTIDE SEQUENCE [LARGE SCALE GENOMIC DNA]</scope>
    <source>
        <strain evidence="8 9">NEG-M</strain>
    </source>
</reference>
<comment type="function">
    <text evidence="6">Clathrin is the major protein of the polyhedral coat of coated pits and vesicles.</text>
</comment>
<comment type="similarity">
    <text evidence="2 6">Belongs to the clathrin light chain family.</text>
</comment>
<accession>D2V5Q1</accession>
<dbReference type="PANTHER" id="PTHR10639">
    <property type="entry name" value="CLATHRIN LIGHT CHAIN"/>
    <property type="match status" value="1"/>
</dbReference>
<dbReference type="KEGG" id="ngr:NAEGRDRAFT_57212"/>
<dbReference type="Proteomes" id="UP000006671">
    <property type="component" value="Unassembled WGS sequence"/>
</dbReference>
<dbReference type="EMBL" id="GG738853">
    <property type="protein sequence ID" value="EFC47689.1"/>
    <property type="molecule type" value="Genomic_DNA"/>
</dbReference>
<evidence type="ECO:0000256" key="5">
    <source>
        <dbReference type="ARBA" id="ARBA00023329"/>
    </source>
</evidence>
<dbReference type="OrthoDB" id="10470624at2759"/>
<evidence type="ECO:0000256" key="1">
    <source>
        <dbReference type="ARBA" id="ARBA00004180"/>
    </source>
</evidence>
<keyword evidence="4 6" id="KW-0168">Coated pit</keyword>
<protein>
    <recommendedName>
        <fullName evidence="6">Clathrin light chain</fullName>
    </recommendedName>
</protein>
<dbReference type="GO" id="GO:0030130">
    <property type="term" value="C:clathrin coat of trans-Golgi network vesicle"/>
    <property type="evidence" value="ECO:0007669"/>
    <property type="project" value="InterPro"/>
</dbReference>
<dbReference type="Pfam" id="PF01086">
    <property type="entry name" value="Clathrin_lg_ch"/>
    <property type="match status" value="1"/>
</dbReference>
<comment type="subcellular location">
    <subcellularLocation>
        <location evidence="1 6">Cytoplasmic vesicle membrane</location>
        <topology evidence="1 6">Peripheral membrane protein</topology>
        <orientation evidence="1 6">Cytoplasmic side</orientation>
    </subcellularLocation>
    <subcellularLocation>
        <location evidence="6">Membrane</location>
        <location evidence="6">Coated pit</location>
        <topology evidence="6">Peripheral membrane protein</topology>
        <orientation evidence="6">Cytoplasmic side</orientation>
    </subcellularLocation>
    <text evidence="6">Cytoplasmic face of coated pits and vesicles.</text>
</comment>
<feature type="compositionally biased region" description="Polar residues" evidence="7">
    <location>
        <begin position="8"/>
        <end position="18"/>
    </location>
</feature>
<evidence type="ECO:0000313" key="9">
    <source>
        <dbReference type="Proteomes" id="UP000006671"/>
    </source>
</evidence>
<dbReference type="VEuPathDB" id="AmoebaDB:NAEGRDRAFT_57212"/>
<dbReference type="PANTHER" id="PTHR10639:SF7">
    <property type="entry name" value="CLATHRIN LIGHT CHAIN"/>
    <property type="match status" value="1"/>
</dbReference>
<dbReference type="GO" id="GO:0072583">
    <property type="term" value="P:clathrin-dependent endocytosis"/>
    <property type="evidence" value="ECO:0007669"/>
    <property type="project" value="TreeGrafter"/>
</dbReference>
<evidence type="ECO:0000313" key="8">
    <source>
        <dbReference type="EMBL" id="EFC47689.1"/>
    </source>
</evidence>
<keyword evidence="9" id="KW-1185">Reference proteome</keyword>
<dbReference type="InParanoid" id="D2V5Q1"/>
<feature type="compositionally biased region" description="Basic and acidic residues" evidence="7">
    <location>
        <begin position="208"/>
        <end position="220"/>
    </location>
</feature>
<feature type="region of interest" description="Disordered" evidence="7">
    <location>
        <begin position="1"/>
        <end position="69"/>
    </location>
</feature>
<keyword evidence="3 6" id="KW-0472">Membrane</keyword>
<dbReference type="GO" id="GO:0030132">
    <property type="term" value="C:clathrin coat of coated pit"/>
    <property type="evidence" value="ECO:0007669"/>
    <property type="project" value="InterPro"/>
</dbReference>
<dbReference type="GO" id="GO:0032050">
    <property type="term" value="F:clathrin heavy chain binding"/>
    <property type="evidence" value="ECO:0007669"/>
    <property type="project" value="TreeGrafter"/>
</dbReference>
<evidence type="ECO:0000256" key="6">
    <source>
        <dbReference type="RuleBase" id="RU363137"/>
    </source>
</evidence>
<evidence type="ECO:0000256" key="4">
    <source>
        <dbReference type="ARBA" id="ARBA00023176"/>
    </source>
</evidence>
<evidence type="ECO:0000256" key="2">
    <source>
        <dbReference type="ARBA" id="ARBA00005263"/>
    </source>
</evidence>
<organism evidence="9">
    <name type="scientific">Naegleria gruberi</name>
    <name type="common">Amoeba</name>
    <dbReference type="NCBI Taxonomy" id="5762"/>
    <lineage>
        <taxon>Eukaryota</taxon>
        <taxon>Discoba</taxon>
        <taxon>Heterolobosea</taxon>
        <taxon>Tetramitia</taxon>
        <taxon>Eutetramitia</taxon>
        <taxon>Vahlkampfiidae</taxon>
        <taxon>Naegleria</taxon>
    </lineage>
</organism>
<evidence type="ECO:0000256" key="7">
    <source>
        <dbReference type="SAM" id="MobiDB-lite"/>
    </source>
</evidence>
<feature type="compositionally biased region" description="Polar residues" evidence="7">
    <location>
        <begin position="25"/>
        <end position="35"/>
    </location>
</feature>
<sequence length="250" mass="29674">MSDEDFFTTPSNEETQQPADEMFGDQQQPQESFDSFASGDDNGFVADDQGFDQQGYVEEQEQEQQDFEQQGYVEEQPMTVYEQQQQEQYTEPPKQVSAIREFEEKRYNALMEKDNESRVQHDKILDEAKNYKAKYIKDREERKDTNSKKNKDDEEIFRSTMETVHENVWENVMKYVDLNKAKSQNKLDKELDDMDEQILGKKKKKKNQQKEEEKTTVKKADQFDHLEVEQKDTTRLRKILLELKAEAPAH</sequence>
<dbReference type="InterPro" id="IPR000996">
    <property type="entry name" value="Clathrin_L-chain"/>
</dbReference>
<dbReference type="RefSeq" id="XP_002680433.1">
    <property type="nucleotide sequence ID" value="XM_002680387.1"/>
</dbReference>
<dbReference type="GO" id="GO:0005198">
    <property type="term" value="F:structural molecule activity"/>
    <property type="evidence" value="ECO:0007669"/>
    <property type="project" value="InterPro"/>
</dbReference>
<gene>
    <name evidence="8" type="ORF">NAEGRDRAFT_57212</name>
</gene>
<dbReference type="AlphaFoldDB" id="D2V5Q1"/>
<keyword evidence="5 6" id="KW-0968">Cytoplasmic vesicle</keyword>
<evidence type="ECO:0000256" key="3">
    <source>
        <dbReference type="ARBA" id="ARBA00023136"/>
    </source>
</evidence>
<proteinExistence type="inferred from homology"/>
<dbReference type="GO" id="GO:0006886">
    <property type="term" value="P:intracellular protein transport"/>
    <property type="evidence" value="ECO:0007669"/>
    <property type="project" value="InterPro"/>
</dbReference>